<keyword evidence="9" id="KW-1185">Reference proteome</keyword>
<keyword evidence="5" id="KW-0998">Cell outer membrane</keyword>
<dbReference type="InterPro" id="IPR033985">
    <property type="entry name" value="SusD-like_N"/>
</dbReference>
<dbReference type="SUPFAM" id="SSF48452">
    <property type="entry name" value="TPR-like"/>
    <property type="match status" value="1"/>
</dbReference>
<dbReference type="EMBL" id="JACGLT010000008">
    <property type="protein sequence ID" value="MBA6153411.1"/>
    <property type="molecule type" value="Genomic_DNA"/>
</dbReference>
<comment type="similarity">
    <text evidence="2">Belongs to the SusD family.</text>
</comment>
<dbReference type="PROSITE" id="PS51257">
    <property type="entry name" value="PROKAR_LIPOPROTEIN"/>
    <property type="match status" value="1"/>
</dbReference>
<name>A0A7W2M6J5_9FLAO</name>
<dbReference type="GO" id="GO:0009279">
    <property type="term" value="C:cell outer membrane"/>
    <property type="evidence" value="ECO:0007669"/>
    <property type="project" value="UniProtKB-SubCell"/>
</dbReference>
<dbReference type="InterPro" id="IPR011990">
    <property type="entry name" value="TPR-like_helical_dom_sf"/>
</dbReference>
<protein>
    <submittedName>
        <fullName evidence="8">RagB/SusD family nutrient uptake outer membrane protein</fullName>
    </submittedName>
</protein>
<organism evidence="8 9">
    <name type="scientific">Gelidibacter maritimus</name>
    <dbReference type="NCBI Taxonomy" id="2761487"/>
    <lineage>
        <taxon>Bacteria</taxon>
        <taxon>Pseudomonadati</taxon>
        <taxon>Bacteroidota</taxon>
        <taxon>Flavobacteriia</taxon>
        <taxon>Flavobacteriales</taxon>
        <taxon>Flavobacteriaceae</taxon>
        <taxon>Gelidibacter</taxon>
    </lineage>
</organism>
<keyword evidence="4" id="KW-0472">Membrane</keyword>
<evidence type="ECO:0000256" key="4">
    <source>
        <dbReference type="ARBA" id="ARBA00023136"/>
    </source>
</evidence>
<evidence type="ECO:0000313" key="9">
    <source>
        <dbReference type="Proteomes" id="UP000541857"/>
    </source>
</evidence>
<evidence type="ECO:0000259" key="7">
    <source>
        <dbReference type="Pfam" id="PF14322"/>
    </source>
</evidence>
<evidence type="ECO:0000313" key="8">
    <source>
        <dbReference type="EMBL" id="MBA6153411.1"/>
    </source>
</evidence>
<dbReference type="Gene3D" id="1.25.40.390">
    <property type="match status" value="1"/>
</dbReference>
<evidence type="ECO:0000256" key="2">
    <source>
        <dbReference type="ARBA" id="ARBA00006275"/>
    </source>
</evidence>
<feature type="domain" description="RagB/SusD" evidence="6">
    <location>
        <begin position="331"/>
        <end position="476"/>
    </location>
</feature>
<evidence type="ECO:0000259" key="6">
    <source>
        <dbReference type="Pfam" id="PF07980"/>
    </source>
</evidence>
<evidence type="ECO:0000256" key="1">
    <source>
        <dbReference type="ARBA" id="ARBA00004442"/>
    </source>
</evidence>
<gene>
    <name evidence="8" type="ORF">H3Z82_11785</name>
</gene>
<accession>A0A7W2M6J5</accession>
<dbReference type="RefSeq" id="WP_182205703.1">
    <property type="nucleotide sequence ID" value="NZ_JACGLT010000008.1"/>
</dbReference>
<evidence type="ECO:0000256" key="3">
    <source>
        <dbReference type="ARBA" id="ARBA00022729"/>
    </source>
</evidence>
<dbReference type="Pfam" id="PF07980">
    <property type="entry name" value="SusD_RagB"/>
    <property type="match status" value="1"/>
</dbReference>
<reference evidence="8 9" key="1">
    <citation type="submission" date="2020-07" db="EMBL/GenBank/DDBJ databases">
        <title>Bacterium isolated from marine sediment.</title>
        <authorList>
            <person name="Shang D."/>
        </authorList>
    </citation>
    <scope>NUCLEOTIDE SEQUENCE [LARGE SCALE GENOMIC DNA]</scope>
    <source>
        <strain evidence="8 9">F6074</strain>
    </source>
</reference>
<dbReference type="CDD" id="cd08977">
    <property type="entry name" value="SusD"/>
    <property type="match status" value="1"/>
</dbReference>
<comment type="caution">
    <text evidence="8">The sequence shown here is derived from an EMBL/GenBank/DDBJ whole genome shotgun (WGS) entry which is preliminary data.</text>
</comment>
<comment type="subcellular location">
    <subcellularLocation>
        <location evidence="1">Cell outer membrane</location>
    </subcellularLocation>
</comment>
<feature type="domain" description="SusD-like N-terminal" evidence="7">
    <location>
        <begin position="41"/>
        <end position="243"/>
    </location>
</feature>
<dbReference type="Pfam" id="PF14322">
    <property type="entry name" value="SusD-like_3"/>
    <property type="match status" value="1"/>
</dbReference>
<dbReference type="Proteomes" id="UP000541857">
    <property type="component" value="Unassembled WGS sequence"/>
</dbReference>
<evidence type="ECO:0000256" key="5">
    <source>
        <dbReference type="ARBA" id="ARBA00023237"/>
    </source>
</evidence>
<proteinExistence type="inferred from homology"/>
<keyword evidence="3" id="KW-0732">Signal</keyword>
<dbReference type="AlphaFoldDB" id="A0A7W2M6J5"/>
<sequence length="476" mass="54840">MKDILYLAYFLWPSKYLSKFKYYLNQIAFFLLGCWLLGCSDFVEVDSPKNILISETVFNDPATVESALANIYYKLRDQGMVSGNFGLTTLMGIYADELDYYGTNHSYHEFYNHTVANENSILLSWWNHAYHLIYASNDILKGLEASHNIPFEKRESLTGQTLFIRAYIHSHLVSLFGEIPYITSTDYLKNQEISRTAESEVYEHIIADLRNAIDFLKNTENKVGERVIPDQNTAKALLARIYLYTEKWDLASSLATEVIEAYAIEPNLDDVFLKTSQETIWQLKPGVNPKNTQEANQLIIQGIPGQNYALSESLLSNFENGDLRYINWIGTKSNTDNDVTLKYAHKYKLLFHEMESLEYSILFRLAEQYLIRAETMAKLGNFARAQQDLNVIRNRAGLSNTTANSLNEILDAILQERQVELFSEHGHRWFDLKRTGKAPEVLSVLKSNWEHYNLLFPIPEKELSINPNLLPQNNGY</sequence>
<dbReference type="InterPro" id="IPR012944">
    <property type="entry name" value="SusD_RagB_dom"/>
</dbReference>